<reference evidence="12 13" key="1">
    <citation type="journal article" date="2011" name="J. Bacteriol.">
        <title>Genome sequence of the mercury-methylating and pleomorphic Desulfovibrio africanus Strain Walvis Bay.</title>
        <authorList>
            <person name="Brown S.D."/>
            <person name="Wall J.D."/>
            <person name="Kucken A.M."/>
            <person name="Gilmour C.C."/>
            <person name="Podar M."/>
            <person name="Brandt C.C."/>
            <person name="Teshima H."/>
            <person name="Detter J.C."/>
            <person name="Han C.S."/>
            <person name="Land M.L."/>
            <person name="Lucas S."/>
            <person name="Han J."/>
            <person name="Pennacchio L."/>
            <person name="Nolan M."/>
            <person name="Pitluck S."/>
            <person name="Woyke T."/>
            <person name="Goodwin L."/>
            <person name="Palumbo A.V."/>
            <person name="Elias D.A."/>
        </authorList>
    </citation>
    <scope>NUCLEOTIDE SEQUENCE [LARGE SCALE GENOMIC DNA]</scope>
    <source>
        <strain evidence="12 13">Walvis Bay</strain>
    </source>
</reference>
<dbReference type="GO" id="GO:0000155">
    <property type="term" value="F:phosphorelay sensor kinase activity"/>
    <property type="evidence" value="ECO:0007669"/>
    <property type="project" value="InterPro"/>
</dbReference>
<dbReference type="PRINTS" id="PR00344">
    <property type="entry name" value="BCTRLSENSOR"/>
</dbReference>
<feature type="transmembrane region" description="Helical" evidence="10">
    <location>
        <begin position="12"/>
        <end position="34"/>
    </location>
</feature>
<feature type="domain" description="Histidine kinase" evidence="11">
    <location>
        <begin position="602"/>
        <end position="811"/>
    </location>
</feature>
<feature type="coiled-coil region" evidence="9">
    <location>
        <begin position="286"/>
        <end position="313"/>
    </location>
</feature>
<dbReference type="Gene3D" id="3.30.565.10">
    <property type="entry name" value="Histidine kinase-like ATPase, C-terminal domain"/>
    <property type="match status" value="1"/>
</dbReference>
<dbReference type="Proteomes" id="UP000007844">
    <property type="component" value="Chromosome"/>
</dbReference>
<protein>
    <recommendedName>
        <fullName evidence="2">histidine kinase</fullName>
        <ecNumber evidence="2">2.7.13.3</ecNumber>
    </recommendedName>
</protein>
<dbReference type="InterPro" id="IPR003594">
    <property type="entry name" value="HATPase_dom"/>
</dbReference>
<evidence type="ECO:0000256" key="3">
    <source>
        <dbReference type="ARBA" id="ARBA00022553"/>
    </source>
</evidence>
<evidence type="ECO:0000256" key="7">
    <source>
        <dbReference type="ARBA" id="ARBA00022840"/>
    </source>
</evidence>
<dbReference type="Pfam" id="PF00512">
    <property type="entry name" value="HisKA"/>
    <property type="match status" value="1"/>
</dbReference>
<dbReference type="eggNOG" id="COG4191">
    <property type="taxonomic scope" value="Bacteria"/>
</dbReference>
<keyword evidence="8" id="KW-0902">Two-component regulatory system</keyword>
<evidence type="ECO:0000256" key="6">
    <source>
        <dbReference type="ARBA" id="ARBA00022777"/>
    </source>
</evidence>
<organism evidence="12 13">
    <name type="scientific">Desulfocurvibacter africanus subsp. africanus str. Walvis Bay</name>
    <dbReference type="NCBI Taxonomy" id="690850"/>
    <lineage>
        <taxon>Bacteria</taxon>
        <taxon>Pseudomonadati</taxon>
        <taxon>Thermodesulfobacteriota</taxon>
        <taxon>Desulfovibrionia</taxon>
        <taxon>Desulfovibrionales</taxon>
        <taxon>Desulfovibrionaceae</taxon>
        <taxon>Desulfocurvibacter</taxon>
    </lineage>
</organism>
<gene>
    <name evidence="12" type="ORF">Desaf_0447</name>
</gene>
<proteinExistence type="predicted"/>
<dbReference type="InterPro" id="IPR036890">
    <property type="entry name" value="HATPase_C_sf"/>
</dbReference>
<keyword evidence="3" id="KW-0597">Phosphoprotein</keyword>
<dbReference type="Pfam" id="PF02518">
    <property type="entry name" value="HATPase_c"/>
    <property type="match status" value="1"/>
</dbReference>
<accession>F3YUB9</accession>
<dbReference type="SUPFAM" id="SSF55874">
    <property type="entry name" value="ATPase domain of HSP90 chaperone/DNA topoisomerase II/histidine kinase"/>
    <property type="match status" value="1"/>
</dbReference>
<evidence type="ECO:0000256" key="1">
    <source>
        <dbReference type="ARBA" id="ARBA00000085"/>
    </source>
</evidence>
<keyword evidence="7" id="KW-0067">ATP-binding</keyword>
<dbReference type="EMBL" id="CP003221">
    <property type="protein sequence ID" value="EGJ48801.1"/>
    <property type="molecule type" value="Genomic_DNA"/>
</dbReference>
<keyword evidence="5" id="KW-0547">Nucleotide-binding</keyword>
<dbReference type="SUPFAM" id="SSF47384">
    <property type="entry name" value="Homodimeric domain of signal transducing histidine kinase"/>
    <property type="match status" value="1"/>
</dbReference>
<dbReference type="EC" id="2.7.13.3" evidence="2"/>
<dbReference type="InterPro" id="IPR005467">
    <property type="entry name" value="His_kinase_dom"/>
</dbReference>
<keyword evidence="9" id="KW-0175">Coiled coil</keyword>
<dbReference type="GO" id="GO:0005524">
    <property type="term" value="F:ATP binding"/>
    <property type="evidence" value="ECO:0007669"/>
    <property type="project" value="UniProtKB-KW"/>
</dbReference>
<dbReference type="InterPro" id="IPR036097">
    <property type="entry name" value="HisK_dim/P_sf"/>
</dbReference>
<dbReference type="HOGENOM" id="CLU_018965_0_0_7"/>
<keyword evidence="10" id="KW-0472">Membrane</keyword>
<keyword evidence="6 12" id="KW-0418">Kinase</keyword>
<dbReference type="AlphaFoldDB" id="F3YUB9"/>
<evidence type="ECO:0000256" key="5">
    <source>
        <dbReference type="ARBA" id="ARBA00022741"/>
    </source>
</evidence>
<evidence type="ECO:0000256" key="2">
    <source>
        <dbReference type="ARBA" id="ARBA00012438"/>
    </source>
</evidence>
<evidence type="ECO:0000259" key="11">
    <source>
        <dbReference type="PROSITE" id="PS50109"/>
    </source>
</evidence>
<dbReference type="Gene3D" id="1.10.287.130">
    <property type="match status" value="1"/>
</dbReference>
<keyword evidence="4" id="KW-0808">Transferase</keyword>
<evidence type="ECO:0000256" key="8">
    <source>
        <dbReference type="ARBA" id="ARBA00023012"/>
    </source>
</evidence>
<dbReference type="InterPro" id="IPR003661">
    <property type="entry name" value="HisK_dim/P_dom"/>
</dbReference>
<dbReference type="InterPro" id="IPR004358">
    <property type="entry name" value="Sig_transdc_His_kin-like_C"/>
</dbReference>
<dbReference type="InterPro" id="IPR021796">
    <property type="entry name" value="Tll0287-like_dom"/>
</dbReference>
<dbReference type="SMART" id="SM00388">
    <property type="entry name" value="HisKA"/>
    <property type="match status" value="1"/>
</dbReference>
<evidence type="ECO:0000256" key="4">
    <source>
        <dbReference type="ARBA" id="ARBA00022679"/>
    </source>
</evidence>
<feature type="transmembrane region" description="Helical" evidence="10">
    <location>
        <begin position="220"/>
        <end position="238"/>
    </location>
</feature>
<dbReference type="Pfam" id="PF11845">
    <property type="entry name" value="Tll0287-like"/>
    <property type="match status" value="1"/>
</dbReference>
<dbReference type="SMART" id="SM00387">
    <property type="entry name" value="HATPase_c"/>
    <property type="match status" value="1"/>
</dbReference>
<evidence type="ECO:0000256" key="10">
    <source>
        <dbReference type="SAM" id="Phobius"/>
    </source>
</evidence>
<dbReference type="PROSITE" id="PS50109">
    <property type="entry name" value="HIS_KIN"/>
    <property type="match status" value="1"/>
</dbReference>
<dbReference type="PANTHER" id="PTHR43065:SF10">
    <property type="entry name" value="PEROXIDE STRESS-ACTIVATED HISTIDINE KINASE MAK3"/>
    <property type="match status" value="1"/>
</dbReference>
<evidence type="ECO:0000313" key="12">
    <source>
        <dbReference type="EMBL" id="EGJ48801.1"/>
    </source>
</evidence>
<keyword evidence="13" id="KW-1185">Reference proteome</keyword>
<name>F3YUB9_DESAF</name>
<sequence>MSFPRLQTIQHRFLFGLAILVFLFGLFFSAGLYFHLRSLLHSEVTDKAKLVLAQVDSVQIYVRESLRPKMYEKLPSDEFIIEAMSSSYISRRIMEQLNASMGEYHHRRVAENARNPDFEINELEAELLQHFRNSPGQRSWEGYRKIDDQEYFVMARPVFFEKSCMTCHGSPEQAPKELIDRYGGERGFGRKLGALDGLDVVGLPVQEAVLRIREATASYIGIYIGGILLFFALIQFFFNRLVVDNLRRLALYFRVRFQDHADTRLFDKLDKGDEIDEMVQGMEELGDHLLEARRQLQNNAADLERTVASRTEDLTREASERKADVQLFVRLLDGLNRSMSRRDLWKQALPRIGERFGADEVSFMCMIASQNFHTWPDARKRPDLPDDWRTLIVDAKPYFTAEKAIIPVGASASFIEGLLFLTWSKGDGPVKEQDQAVLRALGQQLGIALENLSALDNLVRQKDVLASIIEGISDPLLFMDENCSVILANQAARSLAETLATVDKGEDGEPGGADVDTILPRLFKGEGDCLAHKTLDHSQPFIREIYSRGGRSFFVSLYPVTTPSGSGGRMVVYIRENTQEKRVLARMQQGEKLATVGKLAAGLAHEINNPLGVILCYAQLLRDSLAGVQEKEDVEVIIRHTRQARNVLQDLLNFARPKKDGPEVLDVRRVAEAAAKVFQVHAENKRIRLTVESSGEPLRMYAPQQVLEQILTNLLNNALDAVTPGEGEVVIRTFREAEHKEIVLQVIDNGPGVPEEHMAHLFDPFFTTKEVGQGTGLGLAVVYGLVRDLGGRIEVGSASGAVFTLFFPNDETLEHLELSDGIERGADN</sequence>
<dbReference type="Gene3D" id="3.30.450.20">
    <property type="entry name" value="PAS domain"/>
    <property type="match status" value="1"/>
</dbReference>
<keyword evidence="10" id="KW-0812">Transmembrane</keyword>
<evidence type="ECO:0000256" key="9">
    <source>
        <dbReference type="SAM" id="Coils"/>
    </source>
</evidence>
<dbReference type="RefSeq" id="WP_014258648.1">
    <property type="nucleotide sequence ID" value="NC_016629.1"/>
</dbReference>
<dbReference type="STRING" id="690850.Desaf_0447"/>
<dbReference type="CDD" id="cd00082">
    <property type="entry name" value="HisKA"/>
    <property type="match status" value="1"/>
</dbReference>
<comment type="catalytic activity">
    <reaction evidence="1">
        <text>ATP + protein L-histidine = ADP + protein N-phospho-L-histidine.</text>
        <dbReference type="EC" id="2.7.13.3"/>
    </reaction>
</comment>
<dbReference type="KEGG" id="daf:Desaf_0447"/>
<keyword evidence="10" id="KW-1133">Transmembrane helix</keyword>
<evidence type="ECO:0000313" key="13">
    <source>
        <dbReference type="Proteomes" id="UP000007844"/>
    </source>
</evidence>
<dbReference type="PANTHER" id="PTHR43065">
    <property type="entry name" value="SENSOR HISTIDINE KINASE"/>
    <property type="match status" value="1"/>
</dbReference>